<keyword evidence="1" id="KW-1133">Transmembrane helix</keyword>
<dbReference type="EMBL" id="DUZY01000002">
    <property type="protein sequence ID" value="DAD26460.1"/>
    <property type="molecule type" value="Genomic_DNA"/>
</dbReference>
<dbReference type="Proteomes" id="UP000607653">
    <property type="component" value="Unassembled WGS sequence"/>
</dbReference>
<comment type="caution">
    <text evidence="2">The sequence shown here is derived from an EMBL/GenBank/DDBJ whole genome shotgun (WGS) entry which is preliminary data.</text>
</comment>
<evidence type="ECO:0000313" key="3">
    <source>
        <dbReference type="Proteomes" id="UP000607653"/>
    </source>
</evidence>
<proteinExistence type="predicted"/>
<sequence length="47" mass="5404">MSSPQVKRKMICFTVKEKENLKSLSYSGIWFYILYMYAVPLVGSGLP</sequence>
<dbReference type="AlphaFoldDB" id="A0A822Y1H0"/>
<keyword evidence="1" id="KW-0812">Transmembrane</keyword>
<protein>
    <submittedName>
        <fullName evidence="2">Uncharacterized protein</fullName>
    </submittedName>
</protein>
<evidence type="ECO:0000313" key="2">
    <source>
        <dbReference type="EMBL" id="DAD26460.1"/>
    </source>
</evidence>
<keyword evidence="3" id="KW-1185">Reference proteome</keyword>
<organism evidence="2 3">
    <name type="scientific">Nelumbo nucifera</name>
    <name type="common">Sacred lotus</name>
    <dbReference type="NCBI Taxonomy" id="4432"/>
    <lineage>
        <taxon>Eukaryota</taxon>
        <taxon>Viridiplantae</taxon>
        <taxon>Streptophyta</taxon>
        <taxon>Embryophyta</taxon>
        <taxon>Tracheophyta</taxon>
        <taxon>Spermatophyta</taxon>
        <taxon>Magnoliopsida</taxon>
        <taxon>Proteales</taxon>
        <taxon>Nelumbonaceae</taxon>
        <taxon>Nelumbo</taxon>
    </lineage>
</organism>
<evidence type="ECO:0000256" key="1">
    <source>
        <dbReference type="SAM" id="Phobius"/>
    </source>
</evidence>
<gene>
    <name evidence="2" type="ORF">HUJ06_027928</name>
</gene>
<name>A0A822Y1H0_NELNU</name>
<feature type="transmembrane region" description="Helical" evidence="1">
    <location>
        <begin position="21"/>
        <end position="38"/>
    </location>
</feature>
<accession>A0A822Y1H0</accession>
<keyword evidence="1" id="KW-0472">Membrane</keyword>
<reference evidence="2 3" key="1">
    <citation type="journal article" date="2020" name="Mol. Biol. Evol.">
        <title>Distinct Expression and Methylation Patterns for Genes with Different Fates following a Single Whole-Genome Duplication in Flowering Plants.</title>
        <authorList>
            <person name="Shi T."/>
            <person name="Rahmani R.S."/>
            <person name="Gugger P.F."/>
            <person name="Wang M."/>
            <person name="Li H."/>
            <person name="Zhang Y."/>
            <person name="Li Z."/>
            <person name="Wang Q."/>
            <person name="Van de Peer Y."/>
            <person name="Marchal K."/>
            <person name="Chen J."/>
        </authorList>
    </citation>
    <scope>NUCLEOTIDE SEQUENCE [LARGE SCALE GENOMIC DNA]</scope>
    <source>
        <tissue evidence="2">Leaf</tissue>
    </source>
</reference>